<dbReference type="EMBL" id="QNUH01000053">
    <property type="protein sequence ID" value="REC70977.1"/>
    <property type="molecule type" value="Genomic_DNA"/>
</dbReference>
<sequence>MRNRVIGFLFLVIITGCSENKQANTSSIKKEIDEVFNLNNYQAKRQKKINDSVIQYEGVNNRFLIKGKYNYQRRYKIGWWRVYDLKNNEKYLDIEFYKEFDKKKELNNQIIFYKNNKINISNSKFYVKKYNIEGSTILYNFYFPKSTDKIHSAKINIGIIADMKPLLYPMTFECSNKKNNSYSYSLDISKYKNHPVLNVLGSFSEHSINEKKKEIGINEIIIDDTIKNVNTIR</sequence>
<organism evidence="1 2">
    <name type="scientific">Chryseobacterium elymi</name>
    <dbReference type="NCBI Taxonomy" id="395936"/>
    <lineage>
        <taxon>Bacteria</taxon>
        <taxon>Pseudomonadati</taxon>
        <taxon>Bacteroidota</taxon>
        <taxon>Flavobacteriia</taxon>
        <taxon>Flavobacteriales</taxon>
        <taxon>Weeksellaceae</taxon>
        <taxon>Chryseobacterium group</taxon>
        <taxon>Chryseobacterium</taxon>
    </lineage>
</organism>
<reference evidence="1 2" key="1">
    <citation type="journal article" date="2010" name="Syst. Appl. Microbiol.">
        <title>Four new species of Chryseobacterium from the rhizosphere of coastal sand dune plants, Chryseobacterium elymi sp. nov., Chryseobacterium hagamense sp. nov., Chryseobacterium lathyri sp. nov. and Chryseobacterium rhizosphaerae sp. nov.</title>
        <authorList>
            <person name="Cho S.H."/>
            <person name="Lee K.S."/>
            <person name="Shin D.S."/>
            <person name="Han J.H."/>
            <person name="Park K.S."/>
            <person name="Lee C.H."/>
            <person name="Park K.H."/>
            <person name="Kim S.B."/>
        </authorList>
    </citation>
    <scope>NUCLEOTIDE SEQUENCE [LARGE SCALE GENOMIC DNA]</scope>
    <source>
        <strain evidence="1 2">KCTC 22547</strain>
    </source>
</reference>
<evidence type="ECO:0008006" key="3">
    <source>
        <dbReference type="Google" id="ProtNLM"/>
    </source>
</evidence>
<proteinExistence type="predicted"/>
<gene>
    <name evidence="1" type="ORF">DRF60_20735</name>
</gene>
<evidence type="ECO:0000313" key="1">
    <source>
        <dbReference type="EMBL" id="REC70977.1"/>
    </source>
</evidence>
<protein>
    <recommendedName>
        <fullName evidence="3">Lipoprotein</fullName>
    </recommendedName>
</protein>
<dbReference type="PROSITE" id="PS51257">
    <property type="entry name" value="PROKAR_LIPOPROTEIN"/>
    <property type="match status" value="1"/>
</dbReference>
<evidence type="ECO:0000313" key="2">
    <source>
        <dbReference type="Proteomes" id="UP000257030"/>
    </source>
</evidence>
<accession>A0A3D9CZA3</accession>
<name>A0A3D9CZA3_9FLAO</name>
<dbReference type="OrthoDB" id="1261104at2"/>
<dbReference type="RefSeq" id="WP_116015264.1">
    <property type="nucleotide sequence ID" value="NZ_QNUH01000053.1"/>
</dbReference>
<dbReference type="AlphaFoldDB" id="A0A3D9CZA3"/>
<comment type="caution">
    <text evidence="1">The sequence shown here is derived from an EMBL/GenBank/DDBJ whole genome shotgun (WGS) entry which is preliminary data.</text>
</comment>
<keyword evidence="2" id="KW-1185">Reference proteome</keyword>
<dbReference type="Proteomes" id="UP000257030">
    <property type="component" value="Unassembled WGS sequence"/>
</dbReference>